<protein>
    <submittedName>
        <fullName evidence="2">Fe-S cluster assembly protein SufD</fullName>
    </submittedName>
</protein>
<accession>A0AB39HBC6</accession>
<dbReference type="PANTHER" id="PTHR43575">
    <property type="entry name" value="PROTEIN ABCI7, CHLOROPLASTIC"/>
    <property type="match status" value="1"/>
</dbReference>
<organism evidence="2">
    <name type="scientific">Vibrio sp. HB236076</name>
    <dbReference type="NCBI Taxonomy" id="3232307"/>
    <lineage>
        <taxon>Bacteria</taxon>
        <taxon>Pseudomonadati</taxon>
        <taxon>Pseudomonadota</taxon>
        <taxon>Gammaproteobacteria</taxon>
        <taxon>Vibrionales</taxon>
        <taxon>Vibrionaceae</taxon>
        <taxon>Vibrio</taxon>
    </lineage>
</organism>
<sequence length="417" mass="46498">MKNNTSTALERLQQLVPESPRQQSFWQQFSEMELPHVKHEDWKYTPVAPFYDQAFTAPVKEAGDPQTIEIINQLALKLDDAYRLIFINGQFCVRYSDWIPKITVSQHGSEDALALPDSVNTEAMATLTEAISNESVTIDVPARHVVDKPIYVINLNSGQQGDISTLRVHVRLGQQAEACLVEHHVAQSDAQGVTLSRITFDCQDAAHLEHIKVIEQASHQQHYAHNDMRAARDANAKSTTLLLNAQIARHQTSSILTGNNGEVNMNSLALPVEDKVFDTRTFLRHQSPHCQSYQLHKVISNDKATGVFDGMIYVDVGAEKTDGQMDNHNLLLSDNASVNSKPKLEIYTDDVKCSHGATTGQLDKDQIFYLQARGIPKAQAEKIITFAFAAEVTETIGNDVIKSLLSQKVEQYLAEQL</sequence>
<dbReference type="PANTHER" id="PTHR43575:SF1">
    <property type="entry name" value="PROTEIN ABCI7, CHLOROPLASTIC"/>
    <property type="match status" value="1"/>
</dbReference>
<dbReference type="RefSeq" id="WP_306100050.1">
    <property type="nucleotide sequence ID" value="NZ_CP162601.1"/>
</dbReference>
<name>A0AB39HBC6_9VIBR</name>
<dbReference type="SUPFAM" id="SSF101960">
    <property type="entry name" value="Stabilizer of iron transporter SufD"/>
    <property type="match status" value="1"/>
</dbReference>
<dbReference type="InterPro" id="IPR055346">
    <property type="entry name" value="Fe-S_cluster_assembly_SufBD"/>
</dbReference>
<feature type="domain" description="SUF system FeS cluster assembly SufBD core" evidence="1">
    <location>
        <begin position="160"/>
        <end position="388"/>
    </location>
</feature>
<dbReference type="AlphaFoldDB" id="A0AB39HBC6"/>
<dbReference type="InterPro" id="IPR000825">
    <property type="entry name" value="SUF_FeS_clus_asmbl_SufBD_core"/>
</dbReference>
<dbReference type="NCBIfam" id="TIGR01981">
    <property type="entry name" value="sufD"/>
    <property type="match status" value="1"/>
</dbReference>
<evidence type="ECO:0000259" key="1">
    <source>
        <dbReference type="Pfam" id="PF01458"/>
    </source>
</evidence>
<gene>
    <name evidence="2" type="primary">sufD</name>
    <name evidence="2" type="ORF">AB0763_07080</name>
</gene>
<dbReference type="Pfam" id="PF01458">
    <property type="entry name" value="SUFBD_core"/>
    <property type="match status" value="1"/>
</dbReference>
<reference evidence="2" key="1">
    <citation type="submission" date="2024-07" db="EMBL/GenBank/DDBJ databases">
        <title>Genome Analysis of a Potential Novel Vibrio Species Secreting pH- and Thermo-stable Alginate Lyase and its Application in Producing Alginate Oligosaccharides.</title>
        <authorList>
            <person name="Huang H."/>
            <person name="Bao K."/>
        </authorList>
    </citation>
    <scope>NUCLEOTIDE SEQUENCE</scope>
    <source>
        <strain evidence="2">HB236076</strain>
    </source>
</reference>
<proteinExistence type="predicted"/>
<dbReference type="InterPro" id="IPR011542">
    <property type="entry name" value="SUF_FeS_clus_asmbl_SufD"/>
</dbReference>
<evidence type="ECO:0000313" key="2">
    <source>
        <dbReference type="EMBL" id="XDK24002.1"/>
    </source>
</evidence>
<dbReference type="EMBL" id="CP162601">
    <property type="protein sequence ID" value="XDK24002.1"/>
    <property type="molecule type" value="Genomic_DNA"/>
</dbReference>
<dbReference type="KEGG" id="vih:AB0763_07080"/>
<dbReference type="InterPro" id="IPR037284">
    <property type="entry name" value="SUF_FeS_clus_asmbl_SufBD_sf"/>
</dbReference>
<dbReference type="GO" id="GO:0016226">
    <property type="term" value="P:iron-sulfur cluster assembly"/>
    <property type="evidence" value="ECO:0007669"/>
    <property type="project" value="InterPro"/>
</dbReference>